<reference evidence="4 5" key="1">
    <citation type="submission" date="2017-01" db="EMBL/GenBank/DDBJ databases">
        <title>Genome sequence of Rhodoferax antarcticus ANT.BR, a psychrophilic purple nonsulfur bacterium from an Antarctic microbial mat.</title>
        <authorList>
            <person name="Baker J."/>
            <person name="Riester C."/>
            <person name="Skinner B."/>
            <person name="Newell A."/>
            <person name="Swingley W."/>
            <person name="Madigan M."/>
            <person name="Jung D."/>
            <person name="Asao M."/>
            <person name="Chen M."/>
            <person name="Loughlin P."/>
            <person name="Pan H."/>
            <person name="Lin S."/>
            <person name="Li N."/>
            <person name="Shaw J."/>
            <person name="Prado M."/>
            <person name="Sherman C."/>
            <person name="Li X."/>
            <person name="Tang J."/>
            <person name="Blankenship R."/>
            <person name="Zhao T."/>
            <person name="Touchman J."/>
            <person name="Sattley M."/>
        </authorList>
    </citation>
    <scope>NUCLEOTIDE SEQUENCE [LARGE SCALE GENOMIC DNA]</scope>
    <source>
        <strain evidence="4 5">ANT.BR</strain>
    </source>
</reference>
<dbReference type="Pfam" id="PF19040">
    <property type="entry name" value="SGNH"/>
    <property type="match status" value="1"/>
</dbReference>
<keyword evidence="4" id="KW-0012">Acyltransferase</keyword>
<feature type="transmembrane region" description="Helical" evidence="1">
    <location>
        <begin position="78"/>
        <end position="97"/>
    </location>
</feature>
<evidence type="ECO:0000259" key="2">
    <source>
        <dbReference type="Pfam" id="PF01757"/>
    </source>
</evidence>
<name>A0A1Q8YGW5_9BURK</name>
<dbReference type="GO" id="GO:0009103">
    <property type="term" value="P:lipopolysaccharide biosynthetic process"/>
    <property type="evidence" value="ECO:0007669"/>
    <property type="project" value="TreeGrafter"/>
</dbReference>
<organism evidence="4 5">
    <name type="scientific">Rhodoferax antarcticus ANT.BR</name>
    <dbReference type="NCBI Taxonomy" id="1111071"/>
    <lineage>
        <taxon>Bacteria</taxon>
        <taxon>Pseudomonadati</taxon>
        <taxon>Pseudomonadota</taxon>
        <taxon>Betaproteobacteria</taxon>
        <taxon>Burkholderiales</taxon>
        <taxon>Comamonadaceae</taxon>
        <taxon>Rhodoferax</taxon>
    </lineage>
</organism>
<dbReference type="EMBL" id="MSYM01000008">
    <property type="protein sequence ID" value="OLP07308.1"/>
    <property type="molecule type" value="Genomic_DNA"/>
</dbReference>
<proteinExistence type="predicted"/>
<comment type="caution">
    <text evidence="4">The sequence shown here is derived from an EMBL/GenBank/DDBJ whole genome shotgun (WGS) entry which is preliminary data.</text>
</comment>
<evidence type="ECO:0000313" key="4">
    <source>
        <dbReference type="EMBL" id="OLP07308.1"/>
    </source>
</evidence>
<feature type="transmembrane region" description="Helical" evidence="1">
    <location>
        <begin position="289"/>
        <end position="307"/>
    </location>
</feature>
<dbReference type="RefSeq" id="WP_075585657.1">
    <property type="nucleotide sequence ID" value="NZ_MSYM01000008.1"/>
</dbReference>
<feature type="transmembrane region" description="Helical" evidence="1">
    <location>
        <begin position="171"/>
        <end position="190"/>
    </location>
</feature>
<dbReference type="InterPro" id="IPR043968">
    <property type="entry name" value="SGNH"/>
</dbReference>
<feature type="transmembrane region" description="Helical" evidence="1">
    <location>
        <begin position="313"/>
        <end position="332"/>
    </location>
</feature>
<feature type="transmembrane region" description="Helical" evidence="1">
    <location>
        <begin position="229"/>
        <end position="245"/>
    </location>
</feature>
<feature type="domain" description="SGNH" evidence="3">
    <location>
        <begin position="397"/>
        <end position="654"/>
    </location>
</feature>
<accession>A0A1Q8YGW5</accession>
<keyword evidence="1" id="KW-0472">Membrane</keyword>
<dbReference type="InterPro" id="IPR002656">
    <property type="entry name" value="Acyl_transf_3_dom"/>
</dbReference>
<keyword evidence="1" id="KW-1133">Transmembrane helix</keyword>
<dbReference type="GO" id="GO:0016020">
    <property type="term" value="C:membrane"/>
    <property type="evidence" value="ECO:0007669"/>
    <property type="project" value="TreeGrafter"/>
</dbReference>
<dbReference type="Proteomes" id="UP000185911">
    <property type="component" value="Unassembled WGS sequence"/>
</dbReference>
<protein>
    <submittedName>
        <fullName evidence="4">Putative acyltransferase</fullName>
    </submittedName>
</protein>
<feature type="transmembrane region" description="Helical" evidence="1">
    <location>
        <begin position="12"/>
        <end position="30"/>
    </location>
</feature>
<evidence type="ECO:0000313" key="5">
    <source>
        <dbReference type="Proteomes" id="UP000185911"/>
    </source>
</evidence>
<dbReference type="STRING" id="81479.RA876_00395"/>
<keyword evidence="4" id="KW-0808">Transferase</keyword>
<feature type="transmembrane region" description="Helical" evidence="1">
    <location>
        <begin position="196"/>
        <end position="217"/>
    </location>
</feature>
<dbReference type="AlphaFoldDB" id="A0A1Q8YGW5"/>
<evidence type="ECO:0000256" key="1">
    <source>
        <dbReference type="SAM" id="Phobius"/>
    </source>
</evidence>
<dbReference type="Pfam" id="PF01757">
    <property type="entry name" value="Acyl_transf_3"/>
    <property type="match status" value="1"/>
</dbReference>
<feature type="transmembrane region" description="Helical" evidence="1">
    <location>
        <begin position="147"/>
        <end position="164"/>
    </location>
</feature>
<dbReference type="GO" id="GO:0016747">
    <property type="term" value="F:acyltransferase activity, transferring groups other than amino-acyl groups"/>
    <property type="evidence" value="ECO:0007669"/>
    <property type="project" value="InterPro"/>
</dbReference>
<keyword evidence="1" id="KW-0812">Transmembrane</keyword>
<feature type="transmembrane region" description="Helical" evidence="1">
    <location>
        <begin position="344"/>
        <end position="367"/>
    </location>
</feature>
<keyword evidence="5" id="KW-1185">Reference proteome</keyword>
<sequence>MTDHTRPTFRADINGLRAWAVLAVIFYHFGLPGFPGGFVGVDVFFVISGFLMTGLVVKGLERDTFSLMGFYMARGRRIVPALAVLCAVLLMLGWWILLPPDYKMLGSHTAYALAFLSNVEFWQEAGYFDGASHEKWLLHTWSLSVEWQFYLILPLVLMAVWRIKPGRKAQTWAISLGLAVSLAASVWVTVSNPSAAFYLLHTRAWEMLGGGLVYLLATKPMLTGTQRRWLESAGLLLIVLAFTIFNKDSSWPGWRAGLPVAAAMLVLLANRNSPWTASALPQWLGDRSYSLYLWHWPLYVALVYMSLDDNPWAIAVALLLTALLGHLSYVWVENTSRRWLEKPRMSVAAGGLALAVVAVVAPAAAIWKSQGIAGRFAPGIELAAAEAKNYNPRRDECHPSKGLNFPSCLYGGSQLAVVVAGDSHADALVPALVHAINRREFGVMEWTYSACTFVFGSKKEPTAQAFLGGDNYKCSEFIASAKSRLNDLPNTIPIILINRYAAAALGANENNTGTNIPVLIFSREFAIATPQYLTEFAEHITQTACQLAKQRTVYMVRPIPEMGFDIPKTLSRRMIFGLNNDLSISIESYWERNAWVWAAQDAARDQCGIKILDPTAYLCHDGRCWGSTNGLPLYTDDDHLGKAGNKLLEPMFAQVFNAL</sequence>
<dbReference type="PANTHER" id="PTHR23028">
    <property type="entry name" value="ACETYLTRANSFERASE"/>
    <property type="match status" value="1"/>
</dbReference>
<evidence type="ECO:0000259" key="3">
    <source>
        <dbReference type="Pfam" id="PF19040"/>
    </source>
</evidence>
<feature type="domain" description="Acyltransferase 3" evidence="2">
    <location>
        <begin position="11"/>
        <end position="325"/>
    </location>
</feature>
<feature type="transmembrane region" description="Helical" evidence="1">
    <location>
        <begin position="36"/>
        <end position="57"/>
    </location>
</feature>
<dbReference type="PANTHER" id="PTHR23028:SF53">
    <property type="entry name" value="ACYL_TRANSF_3 DOMAIN-CONTAINING PROTEIN"/>
    <property type="match status" value="1"/>
</dbReference>
<gene>
    <name evidence="4" type="ORF">BLL52_1138</name>
</gene>
<dbReference type="InterPro" id="IPR050879">
    <property type="entry name" value="Acyltransferase_3"/>
</dbReference>
<feature type="transmembrane region" description="Helical" evidence="1">
    <location>
        <begin position="251"/>
        <end position="269"/>
    </location>
</feature>